<evidence type="ECO:0000313" key="14">
    <source>
        <dbReference type="Proteomes" id="UP000095751"/>
    </source>
</evidence>
<dbReference type="GO" id="GO:0016887">
    <property type="term" value="F:ATP hydrolysis activity"/>
    <property type="evidence" value="ECO:0007669"/>
    <property type="project" value="InterPro"/>
</dbReference>
<feature type="transmembrane region" description="Helical" evidence="11">
    <location>
        <begin position="918"/>
        <end position="940"/>
    </location>
</feature>
<dbReference type="InterPro" id="IPR003439">
    <property type="entry name" value="ABC_transporter-like_ATP-bd"/>
</dbReference>
<feature type="transmembrane region" description="Helical" evidence="11">
    <location>
        <begin position="264"/>
        <end position="289"/>
    </location>
</feature>
<accession>A0A1E7FQK1</accession>
<dbReference type="KEGG" id="fcy:FRACYDRAFT_260268"/>
<keyword evidence="8 11" id="KW-1133">Transmembrane helix</keyword>
<dbReference type="SMART" id="SM00382">
    <property type="entry name" value="AAA"/>
    <property type="match status" value="2"/>
</dbReference>
<dbReference type="Proteomes" id="UP000095751">
    <property type="component" value="Unassembled WGS sequence"/>
</dbReference>
<dbReference type="InterPro" id="IPR027417">
    <property type="entry name" value="P-loop_NTPase"/>
</dbReference>
<keyword evidence="6" id="KW-0547">Nucleotide-binding</keyword>
<organism evidence="13 14">
    <name type="scientific">Fragilariopsis cylindrus CCMP1102</name>
    <dbReference type="NCBI Taxonomy" id="635003"/>
    <lineage>
        <taxon>Eukaryota</taxon>
        <taxon>Sar</taxon>
        <taxon>Stramenopiles</taxon>
        <taxon>Ochrophyta</taxon>
        <taxon>Bacillariophyta</taxon>
        <taxon>Bacillariophyceae</taxon>
        <taxon>Bacillariophycidae</taxon>
        <taxon>Bacillariales</taxon>
        <taxon>Bacillariaceae</taxon>
        <taxon>Fragilariopsis</taxon>
    </lineage>
</organism>
<proteinExistence type="inferred from homology"/>
<reference evidence="13 14" key="1">
    <citation type="submission" date="2016-09" db="EMBL/GenBank/DDBJ databases">
        <title>Extensive genetic diversity and differential bi-allelic expression allows diatom success in the polar Southern Ocean.</title>
        <authorList>
            <consortium name="DOE Joint Genome Institute"/>
            <person name="Mock T."/>
            <person name="Otillar R.P."/>
            <person name="Strauss J."/>
            <person name="Dupont C."/>
            <person name="Frickenhaus S."/>
            <person name="Maumus F."/>
            <person name="Mcmullan M."/>
            <person name="Sanges R."/>
            <person name="Schmutz J."/>
            <person name="Toseland A."/>
            <person name="Valas R."/>
            <person name="Veluchamy A."/>
            <person name="Ward B.J."/>
            <person name="Allen A."/>
            <person name="Barry K."/>
            <person name="Falciatore A."/>
            <person name="Ferrante M."/>
            <person name="Fortunato A.E."/>
            <person name="Gloeckner G."/>
            <person name="Gruber A."/>
            <person name="Hipkin R."/>
            <person name="Janech M."/>
            <person name="Kroth P."/>
            <person name="Leese F."/>
            <person name="Lindquist E."/>
            <person name="Lyon B.R."/>
            <person name="Martin J."/>
            <person name="Mayer C."/>
            <person name="Parker M."/>
            <person name="Quesneville H."/>
            <person name="Raymond J."/>
            <person name="Uhlig C."/>
            <person name="Valentin K.U."/>
            <person name="Worden A.Z."/>
            <person name="Armbrust E.V."/>
            <person name="Bowler C."/>
            <person name="Green B."/>
            <person name="Moulton V."/>
            <person name="Van Oosterhout C."/>
            <person name="Grigoriev I."/>
        </authorList>
    </citation>
    <scope>NUCLEOTIDE SEQUENCE [LARGE SCALE GENOMIC DNA]</scope>
    <source>
        <strain evidence="13 14">CCMP1102</strain>
    </source>
</reference>
<dbReference type="GO" id="GO:0016020">
    <property type="term" value="C:membrane"/>
    <property type="evidence" value="ECO:0007669"/>
    <property type="project" value="UniProtKB-SubCell"/>
</dbReference>
<dbReference type="Gene3D" id="3.40.50.300">
    <property type="entry name" value="P-loop containing nucleotide triphosphate hydrolases"/>
    <property type="match status" value="2"/>
</dbReference>
<sequence>MTTMAEKDTEEAITTDPRSNSSEQAVQEVEVIRRTSRPTKLKQLQTLTKKQFKIDWNEKKSLCIRIVIGPIFFFLYTLSIRPGNNSSVSGVEGIPPILGSAQTFPYEQINWTTVPDHDVITDPVGNDDDGWQLFLGSSPSLQNNNNNNNNNRCIYLSDNTPNWKYVWMPPGLPLKLLYESSSSSPYLLVKDGDESSSLSILMDQNIIAVQNAIQNSILAIELQQEQSSSTTSTSNNSSSINYEFIQRQPIEIVEDNENNKLPSWGMLLAVGAYANLGVLFMLSIFAQLVSEDIRIGLDRQFLLMGVSSTIYWFHYFIVYSIENIVTATLYTIISYMVFLSECNFGLLLLSFITAFSAVSSLIVLLPTFVKQPDAIQVVPFIFILVSIIIWTPIIYLVKDPANVIITLLSLLNPIWGMQQLLASYYSFTGAGLGIGVTTIMEWWDCGAGPCFIAQIGSIILYLSLIHYKNRPKRGTIPSASDEDKQSALTPSKYIQSIPAERLRKEFIIGGSGKTKKTIKAVNGLNMTVLKGEIYGFLGHNGAGKTSALSLLAGEMLPTSGEAVFHFDNFQNQNQNDATESLLPIAQGNEEEIRSRLGFCPQHDILFPNLSCRQHLELFSRLKGGVKITNEGQSEEDAIRIEVETRLDEINFPEDEDNDKPCGTLSGGMKRKVSLALALIGDPSVVFLDEPTSGMDPANRRSVWEMISKAKKGRSIVLTTHFMDEADILSDRIGIINGGKMVATGTSLFLKQNLGTGYRLTYEVCNGETADQVRTSIQTMIPSLDLISVAPSTNINGNQVFKYHVPQGLESKFAPLLRELSNLGCIGIEMEMTTLEDVFLKLGGENATSDSDDDFEDNTNNNTEDTDSNGDHLIQRPQEDQEMDDIWGDLGEKLSLNFIQKVWIAAKVNIIRKARDKQYLIFVVLLPIVYGIVGFGLSYAFERQASTVRSPLPIALSAAAMGHPLPTFDPAVYGIAPSVDIGDGVVWEEEVPTSPDGFLSPPTGTYFLGGPLGNGTLMYNSSLTFSVPLLSGLLANYTLAEESPGTSILGYLSPLDYTDNSILAVSYILVPIMISFGFMSASILVVDLLLLKTDKMYALFRSVGISAIQLRAGVALQSILINVVPFCSVCIILAFALSSPLVGDGGRWLAFIMTFIGYAYAITPFSMMFEPIFKSYKAAKAWWQLISLIIQMLPYVIYSIIFLPPMSQAKSETAQIVSSILYIFPTFVLQKNLGFLQLTSFIPGEVTWSYVWSWNAGVWFGILMLFVMGSIFWAVVYWLAVRNETHQYGSLSPDVDITNDFDLVEERKRAFHEHSGIHIMDVVKHFPAKASSQSLFNRSIKPTEEKLAVKGISIGVAPGELYVLLGPNGAGKTTLESCIMQDLSMDGGTISMGDLDTVSDFFKDANVGYCPQYDSIFEDLLVEDHIKFVAEARGLDTKSNERHRLHLDTIIRKFGLDSHLCKMAKALSGGYKRKLCLAIALIGHPSVLIADEPSTGVDPVARRSLWTVLKPSDEKRLLLDMPATLLSTHYMEEGENLGTRIGIQIDGQLVTSGSLTRLKEKYCQANFLEATFTQDAPNGAEEALCYFLKQQEELKPQMQESLMGRVKIQFPVQSNKSVVQLATLFDLIETNKADLHIEFYNLCSQSLEQIFIDLCKLQEEEKTRTVVDEASQL</sequence>
<dbReference type="GO" id="GO:0005524">
    <property type="term" value="F:ATP binding"/>
    <property type="evidence" value="ECO:0007669"/>
    <property type="project" value="UniProtKB-KW"/>
</dbReference>
<keyword evidence="7 13" id="KW-0067">ATP-binding</keyword>
<dbReference type="PROSITE" id="PS50893">
    <property type="entry name" value="ABC_TRANSPORTER_2"/>
    <property type="match status" value="2"/>
</dbReference>
<evidence type="ECO:0000256" key="5">
    <source>
        <dbReference type="ARBA" id="ARBA00022737"/>
    </source>
</evidence>
<dbReference type="PANTHER" id="PTHR19229:SF36">
    <property type="entry name" value="ATP-BINDING CASSETTE SUB-FAMILY A MEMBER 2"/>
    <property type="match status" value="1"/>
</dbReference>
<evidence type="ECO:0000313" key="13">
    <source>
        <dbReference type="EMBL" id="OEU20394.1"/>
    </source>
</evidence>
<keyword evidence="9 11" id="KW-0472">Membrane</keyword>
<keyword evidence="5" id="KW-0677">Repeat</keyword>
<name>A0A1E7FQK1_9STRA</name>
<evidence type="ECO:0000259" key="12">
    <source>
        <dbReference type="PROSITE" id="PS50893"/>
    </source>
</evidence>
<dbReference type="EMBL" id="KV784355">
    <property type="protein sequence ID" value="OEU20394.1"/>
    <property type="molecule type" value="Genomic_DNA"/>
</dbReference>
<evidence type="ECO:0000256" key="7">
    <source>
        <dbReference type="ARBA" id="ARBA00022840"/>
    </source>
</evidence>
<feature type="domain" description="ABC transporter" evidence="12">
    <location>
        <begin position="502"/>
        <end position="762"/>
    </location>
</feature>
<feature type="transmembrane region" description="Helical" evidence="11">
    <location>
        <begin position="346"/>
        <end position="368"/>
    </location>
</feature>
<dbReference type="Pfam" id="PF12698">
    <property type="entry name" value="ABC2_membrane_3"/>
    <property type="match status" value="2"/>
</dbReference>
<protein>
    <submittedName>
        <fullName evidence="13">ATP-binding cassette transporter</fullName>
    </submittedName>
</protein>
<dbReference type="InterPro" id="IPR013525">
    <property type="entry name" value="ABC2_TM"/>
</dbReference>
<evidence type="ECO:0000256" key="3">
    <source>
        <dbReference type="ARBA" id="ARBA00022448"/>
    </source>
</evidence>
<comment type="subcellular location">
    <subcellularLocation>
        <location evidence="1">Membrane</location>
        <topology evidence="1">Multi-pass membrane protein</topology>
    </subcellularLocation>
</comment>
<evidence type="ECO:0000256" key="8">
    <source>
        <dbReference type="ARBA" id="ARBA00022989"/>
    </source>
</evidence>
<dbReference type="InterPro" id="IPR003593">
    <property type="entry name" value="AAA+_ATPase"/>
</dbReference>
<evidence type="ECO:0000256" key="11">
    <source>
        <dbReference type="SAM" id="Phobius"/>
    </source>
</evidence>
<dbReference type="InterPro" id="IPR017871">
    <property type="entry name" value="ABC_transporter-like_CS"/>
</dbReference>
<dbReference type="GO" id="GO:0140359">
    <property type="term" value="F:ABC-type transporter activity"/>
    <property type="evidence" value="ECO:0007669"/>
    <property type="project" value="InterPro"/>
</dbReference>
<comment type="similarity">
    <text evidence="2">Belongs to the ABC transporter superfamily. ABCA family.</text>
</comment>
<dbReference type="InParanoid" id="A0A1E7FQK1"/>
<feature type="region of interest" description="Disordered" evidence="10">
    <location>
        <begin position="1"/>
        <end position="26"/>
    </location>
</feature>
<keyword evidence="3" id="KW-0813">Transport</keyword>
<dbReference type="PROSITE" id="PS00211">
    <property type="entry name" value="ABC_TRANSPORTER_1"/>
    <property type="match status" value="1"/>
</dbReference>
<dbReference type="InterPro" id="IPR026082">
    <property type="entry name" value="ABCA"/>
</dbReference>
<feature type="transmembrane region" description="Helical" evidence="11">
    <location>
        <begin position="1257"/>
        <end position="1279"/>
    </location>
</feature>
<keyword evidence="14" id="KW-1185">Reference proteome</keyword>
<dbReference type="CDD" id="cd03263">
    <property type="entry name" value="ABC_subfamily_A"/>
    <property type="match status" value="2"/>
</dbReference>
<evidence type="ECO:0000256" key="9">
    <source>
        <dbReference type="ARBA" id="ARBA00023136"/>
    </source>
</evidence>
<evidence type="ECO:0000256" key="4">
    <source>
        <dbReference type="ARBA" id="ARBA00022692"/>
    </source>
</evidence>
<gene>
    <name evidence="13" type="ORF">FRACYDRAFT_260268</name>
</gene>
<feature type="region of interest" description="Disordered" evidence="10">
    <location>
        <begin position="848"/>
        <end position="872"/>
    </location>
</feature>
<feature type="transmembrane region" description="Helical" evidence="11">
    <location>
        <begin position="1180"/>
        <end position="1202"/>
    </location>
</feature>
<feature type="transmembrane region" description="Helical" evidence="11">
    <location>
        <begin position="446"/>
        <end position="464"/>
    </location>
</feature>
<dbReference type="SUPFAM" id="SSF52540">
    <property type="entry name" value="P-loop containing nucleoside triphosphate hydrolases"/>
    <property type="match status" value="2"/>
</dbReference>
<feature type="compositionally biased region" description="Polar residues" evidence="10">
    <location>
        <begin position="16"/>
        <end position="25"/>
    </location>
</feature>
<dbReference type="Pfam" id="PF00005">
    <property type="entry name" value="ABC_tran"/>
    <property type="match status" value="2"/>
</dbReference>
<keyword evidence="4 11" id="KW-0812">Transmembrane</keyword>
<dbReference type="OrthoDB" id="10255969at2759"/>
<feature type="transmembrane region" description="Helical" evidence="11">
    <location>
        <begin position="1061"/>
        <end position="1090"/>
    </location>
</feature>
<evidence type="ECO:0000256" key="2">
    <source>
        <dbReference type="ARBA" id="ARBA00008869"/>
    </source>
</evidence>
<feature type="transmembrane region" description="Helical" evidence="11">
    <location>
        <begin position="1111"/>
        <end position="1135"/>
    </location>
</feature>
<feature type="transmembrane region" description="Helical" evidence="11">
    <location>
        <begin position="1147"/>
        <end position="1168"/>
    </location>
</feature>
<feature type="transmembrane region" description="Helical" evidence="11">
    <location>
        <begin position="374"/>
        <end position="397"/>
    </location>
</feature>
<evidence type="ECO:0000256" key="6">
    <source>
        <dbReference type="ARBA" id="ARBA00022741"/>
    </source>
</evidence>
<feature type="domain" description="ABC transporter" evidence="12">
    <location>
        <begin position="1316"/>
        <end position="1570"/>
    </location>
</feature>
<dbReference type="PANTHER" id="PTHR19229">
    <property type="entry name" value="ATP-BINDING CASSETTE TRANSPORTER SUBFAMILY A ABCA"/>
    <property type="match status" value="1"/>
</dbReference>
<evidence type="ECO:0000256" key="1">
    <source>
        <dbReference type="ARBA" id="ARBA00004141"/>
    </source>
</evidence>
<evidence type="ECO:0000256" key="10">
    <source>
        <dbReference type="SAM" id="MobiDB-lite"/>
    </source>
</evidence>